<dbReference type="InterPro" id="IPR012728">
    <property type="entry name" value="Pls/PosA_C"/>
</dbReference>
<dbReference type="GO" id="GO:0008897">
    <property type="term" value="F:holo-[acyl-carrier-protein] synthase activity"/>
    <property type="evidence" value="ECO:0007669"/>
    <property type="project" value="InterPro"/>
</dbReference>
<feature type="transmembrane region" description="Helical" evidence="3">
    <location>
        <begin position="698"/>
        <end position="721"/>
    </location>
</feature>
<dbReference type="GO" id="GO:0000287">
    <property type="term" value="F:magnesium ion binding"/>
    <property type="evidence" value="ECO:0007669"/>
    <property type="project" value="InterPro"/>
</dbReference>
<sequence>MQHLFEARCDELRNDGRSGQLAVDAGDVVLTYDELDSRANQLARYLLACGARPGDRIGLLFDSPLHSYIGMLAVLKINAAYVPLDVGFPPDRLRYITDDARVGVMLTLSHLRQRLDQVDASFIFVDEVARLVAAEPPGRLTDEEAGEPVDQLAYLIYTSGTTGRPKGVAIEHGSICNFVRVAVEVYGITSSDRVYQGMTIAFDFSVEEIWVPWIAGATLVPKPGGSSLLGAELGEFLQCKRITALCCVPTLLATLDEDVPGLRFLLVSGEACPQELVARWHRPGRRFLNVYGPTEATVTATWTSVHPDRPVTLGVPLPTYSIVILDADEARALPRGEMGEIGIAGIGLAIGYLNRPDLTEKVFIPDFLGLDNNPSGRIYRTGDLGRINAYGELEYHGRIDTQVKIRGYRIELTEIESLLAQVPGIAQAVVNTYEPEPGTVELVGYYSLRKDTASVDKELIYRRLRERLPAYMVPAYLEELDIIPMTSSDKADRKSLPAPRNRHSGEPQQAYVAPSTTTEETLADALAEILRLDRVSVLSHFFDDLGANSLLMAQFCSGLRKRSGLPSIAMRDVYLHPTVKSLAVTLGDTPPTVADTHGTSAPEKAVKPGSTRQYVLCGALQLLAFFGYMCLSSLVLVSGFEWVAGGTKVIDIYQRTLVFGAGSFLGFSALPIVAKWLLIGRWKPQEIPVWSLSYFRFWLVKTLVRSSPLAAFVGSPIYVFYLRMLGAKIGRGVAIFTHTMPVCTDLLTIGDGTVIRKDSFLPGYRAHAGVIQTGAITIGKGVLIGEKTVLDIGTSLGDAAQLGHVSSLHEPQAVPAGERWHGSPAQRTDTDYRTVPPARCGALRRGSYATWQLATVLVLYVPVGMVLAGSLLPDVLAADYTALTDWTFYRNLLALTFVMFFGAVLTGLIFVVTVPRALNLALTPGKVYPLYGIHYMIQRTITRMTNVRFYVDFFGDSSYIVHYLRALGYNLSQVQQTGSNFGTELGHESPYLTTVGSGTMVSDALSVMNRDVSSTSFRLSQVSIGERNFLGNNIAYPSQSKVGANCLLATKVMVPIDGPVRENVGLLGSPCFEIPRSVQRDAGFDHLKTGDELERSISAKNRHNIVTMATFLLVRWYLVFCLAVLAAVAAGFYDELGATAVAAFGVAALLFSLAYSVFVERAVQRFRPMSPRFCSIYDRYFWGHERFWKLIATVPFHGTPFKNLMWRLLGVRIGRRVFDDGCSIPEKSLVTIGDDCTLNAGSVIQCHSLEDGTFKSDFTTLGAGCTLGIESFVHYGVTMSDGAVLDADAFLMKGEEVARFARWRGNPAQELHPPGVRPTTTPAPAALPAAPPAIPAGSPALASLLRELRANPGPRLPRSSGVALSLFTLDACRHREAELITFLSSEEVHESDALSSSERRDAFVISRALVRLTLSAEWCPDVPPRDWRFGRTELGKLTVVTPADTGLDVSISHTAQVIALALSVTHDVGVDVEAVADHEDPVVWSVLSPAERVRLEAQPVPDRRSEFLRAWTLKEAFVKCTGAGSSHGFQHLDTRLEPLAVLTDDCQQPSSPVSCEFHQEKWQLADQCHWVAVATRPRRPHRDPRERHRESPEGH</sequence>
<dbReference type="GO" id="GO:0044550">
    <property type="term" value="P:secondary metabolite biosynthetic process"/>
    <property type="evidence" value="ECO:0007669"/>
    <property type="project" value="TreeGrafter"/>
</dbReference>
<feature type="transmembrane region" description="Helical" evidence="3">
    <location>
        <begin position="1136"/>
        <end position="1159"/>
    </location>
</feature>
<proteinExistence type="predicted"/>
<dbReference type="InterPro" id="IPR042099">
    <property type="entry name" value="ANL_N_sf"/>
</dbReference>
<dbReference type="InterPro" id="IPR025110">
    <property type="entry name" value="AMP-bd_C"/>
</dbReference>
<dbReference type="InterPro" id="IPR037143">
    <property type="entry name" value="4-PPantetheinyl_Trfase_dom_sf"/>
</dbReference>
<keyword evidence="3" id="KW-1133">Transmembrane helix</keyword>
<dbReference type="InterPro" id="IPR001451">
    <property type="entry name" value="Hexapep"/>
</dbReference>
<evidence type="ECO:0000259" key="4">
    <source>
        <dbReference type="PROSITE" id="PS50075"/>
    </source>
</evidence>
<dbReference type="Gene3D" id="3.40.50.12780">
    <property type="entry name" value="N-terminal domain of ligase-like"/>
    <property type="match status" value="1"/>
</dbReference>
<dbReference type="InterPro" id="IPR020845">
    <property type="entry name" value="AMP-binding_CS"/>
</dbReference>
<dbReference type="Gene3D" id="1.10.1200.10">
    <property type="entry name" value="ACP-like"/>
    <property type="match status" value="1"/>
</dbReference>
<feature type="compositionally biased region" description="Basic and acidic residues" evidence="2">
    <location>
        <begin position="1583"/>
        <end position="1595"/>
    </location>
</feature>
<dbReference type="EMBL" id="FZNO01000048">
    <property type="protein sequence ID" value="SNR96206.1"/>
    <property type="molecule type" value="Genomic_DNA"/>
</dbReference>
<evidence type="ECO:0000313" key="5">
    <source>
        <dbReference type="EMBL" id="SNR96206.1"/>
    </source>
</evidence>
<dbReference type="PANTHER" id="PTHR45527">
    <property type="entry name" value="NONRIBOSOMAL PEPTIDE SYNTHETASE"/>
    <property type="match status" value="1"/>
</dbReference>
<dbReference type="Proteomes" id="UP000198403">
    <property type="component" value="Unassembled WGS sequence"/>
</dbReference>
<protein>
    <recommendedName>
        <fullName evidence="4">Carrier domain-containing protein</fullName>
    </recommendedName>
</protein>
<dbReference type="Pfam" id="PF00550">
    <property type="entry name" value="PP-binding"/>
    <property type="match status" value="1"/>
</dbReference>
<dbReference type="GO" id="GO:0005737">
    <property type="term" value="C:cytoplasm"/>
    <property type="evidence" value="ECO:0007669"/>
    <property type="project" value="TreeGrafter"/>
</dbReference>
<evidence type="ECO:0000313" key="6">
    <source>
        <dbReference type="Proteomes" id="UP000198403"/>
    </source>
</evidence>
<dbReference type="InterPro" id="IPR009081">
    <property type="entry name" value="PP-bd_ACP"/>
</dbReference>
<dbReference type="SUPFAM" id="SSF47336">
    <property type="entry name" value="ACP-like"/>
    <property type="match status" value="1"/>
</dbReference>
<organism evidence="5 6">
    <name type="scientific">Blastococcus mobilis</name>
    <dbReference type="NCBI Taxonomy" id="1938746"/>
    <lineage>
        <taxon>Bacteria</taxon>
        <taxon>Bacillati</taxon>
        <taxon>Actinomycetota</taxon>
        <taxon>Actinomycetes</taxon>
        <taxon>Geodermatophilales</taxon>
        <taxon>Geodermatophilaceae</taxon>
        <taxon>Blastococcus</taxon>
    </lineage>
</organism>
<dbReference type="InterPro" id="IPR045851">
    <property type="entry name" value="AMP-bd_C_sf"/>
</dbReference>
<evidence type="ECO:0000256" key="2">
    <source>
        <dbReference type="SAM" id="MobiDB-lite"/>
    </source>
</evidence>
<gene>
    <name evidence="5" type="ORF">SAMN06272737_1488</name>
</gene>
<feature type="transmembrane region" description="Helical" evidence="3">
    <location>
        <begin position="622"/>
        <end position="644"/>
    </location>
</feature>
<dbReference type="PANTHER" id="PTHR45527:SF1">
    <property type="entry name" value="FATTY ACID SYNTHASE"/>
    <property type="match status" value="1"/>
</dbReference>
<accession>A0A239AKL1</accession>
<dbReference type="InterPro" id="IPR011004">
    <property type="entry name" value="Trimer_LpxA-like_sf"/>
</dbReference>
<dbReference type="Gene3D" id="3.30.300.30">
    <property type="match status" value="1"/>
</dbReference>
<dbReference type="GO" id="GO:0031177">
    <property type="term" value="F:phosphopantetheine binding"/>
    <property type="evidence" value="ECO:0007669"/>
    <property type="project" value="TreeGrafter"/>
</dbReference>
<keyword evidence="1" id="KW-0808">Transferase</keyword>
<dbReference type="PROSITE" id="PS50075">
    <property type="entry name" value="CARRIER"/>
    <property type="match status" value="1"/>
</dbReference>
<reference evidence="5 6" key="1">
    <citation type="submission" date="2017-06" db="EMBL/GenBank/DDBJ databases">
        <authorList>
            <person name="Kim H.J."/>
            <person name="Triplett B.A."/>
        </authorList>
    </citation>
    <scope>NUCLEOTIDE SEQUENCE [LARGE SCALE GENOMIC DNA]</scope>
    <source>
        <strain evidence="5 6">DSM 44272</strain>
    </source>
</reference>
<dbReference type="SUPFAM" id="SSF56214">
    <property type="entry name" value="4'-phosphopantetheinyl transferase"/>
    <property type="match status" value="2"/>
</dbReference>
<dbReference type="Pfam" id="PF14602">
    <property type="entry name" value="Hexapep_2"/>
    <property type="match status" value="1"/>
</dbReference>
<dbReference type="Pfam" id="PF01648">
    <property type="entry name" value="ACPS"/>
    <property type="match status" value="1"/>
</dbReference>
<keyword evidence="6" id="KW-1185">Reference proteome</keyword>
<dbReference type="InterPro" id="IPR000873">
    <property type="entry name" value="AMP-dep_synth/lig_dom"/>
</dbReference>
<dbReference type="CDD" id="cd05930">
    <property type="entry name" value="A_NRPS"/>
    <property type="match status" value="1"/>
</dbReference>
<dbReference type="SUPFAM" id="SSF51161">
    <property type="entry name" value="Trimeric LpxA-like enzymes"/>
    <property type="match status" value="2"/>
</dbReference>
<feature type="transmembrane region" description="Helical" evidence="3">
    <location>
        <begin position="1105"/>
        <end position="1130"/>
    </location>
</feature>
<feature type="region of interest" description="Disordered" evidence="2">
    <location>
        <begin position="1576"/>
        <end position="1595"/>
    </location>
</feature>
<evidence type="ECO:0000256" key="1">
    <source>
        <dbReference type="ARBA" id="ARBA00022679"/>
    </source>
</evidence>
<feature type="region of interest" description="Disordered" evidence="2">
    <location>
        <begin position="488"/>
        <end position="516"/>
    </location>
</feature>
<dbReference type="NCBIfam" id="TIGR02353">
    <property type="entry name" value="NRPS_term_dom"/>
    <property type="match status" value="1"/>
</dbReference>
<feature type="transmembrane region" description="Helical" evidence="3">
    <location>
        <begin position="853"/>
        <end position="872"/>
    </location>
</feature>
<dbReference type="InterPro" id="IPR036736">
    <property type="entry name" value="ACP-like_sf"/>
</dbReference>
<dbReference type="PROSITE" id="PS00455">
    <property type="entry name" value="AMP_BINDING"/>
    <property type="match status" value="1"/>
</dbReference>
<dbReference type="FunFam" id="3.40.50.980:FF:000001">
    <property type="entry name" value="Non-ribosomal peptide synthetase"/>
    <property type="match status" value="1"/>
</dbReference>
<dbReference type="GO" id="GO:0043041">
    <property type="term" value="P:amino acid activation for nonribosomal peptide biosynthetic process"/>
    <property type="evidence" value="ECO:0007669"/>
    <property type="project" value="TreeGrafter"/>
</dbReference>
<evidence type="ECO:0000256" key="3">
    <source>
        <dbReference type="SAM" id="Phobius"/>
    </source>
</evidence>
<name>A0A239AKL1_9ACTN</name>
<dbReference type="NCBIfam" id="TIGR01733">
    <property type="entry name" value="AA-adenyl-dom"/>
    <property type="match status" value="1"/>
</dbReference>
<dbReference type="Pfam" id="PF13193">
    <property type="entry name" value="AMP-binding_C"/>
    <property type="match status" value="1"/>
</dbReference>
<feature type="domain" description="Carrier" evidence="4">
    <location>
        <begin position="513"/>
        <end position="590"/>
    </location>
</feature>
<keyword evidence="3" id="KW-0812">Transmembrane</keyword>
<dbReference type="InterPro" id="IPR010071">
    <property type="entry name" value="AA_adenyl_dom"/>
</dbReference>
<dbReference type="Gene3D" id="3.90.470.20">
    <property type="entry name" value="4'-phosphopantetheinyl transferase domain"/>
    <property type="match status" value="2"/>
</dbReference>
<dbReference type="InterPro" id="IPR008278">
    <property type="entry name" value="4-PPantetheinyl_Trfase_dom"/>
</dbReference>
<keyword evidence="3" id="KW-0472">Membrane</keyword>
<feature type="transmembrane region" description="Helical" evidence="3">
    <location>
        <begin position="656"/>
        <end position="678"/>
    </location>
</feature>
<dbReference type="Gene3D" id="2.160.10.10">
    <property type="entry name" value="Hexapeptide repeat proteins"/>
    <property type="match status" value="2"/>
</dbReference>
<dbReference type="Pfam" id="PF00501">
    <property type="entry name" value="AMP-binding"/>
    <property type="match status" value="1"/>
</dbReference>
<feature type="transmembrane region" description="Helical" evidence="3">
    <location>
        <begin position="892"/>
        <end position="914"/>
    </location>
</feature>
<dbReference type="SUPFAM" id="SSF56801">
    <property type="entry name" value="Acetyl-CoA synthetase-like"/>
    <property type="match status" value="1"/>
</dbReference>